<keyword evidence="5 9" id="KW-1133">Transmembrane helix</keyword>
<protein>
    <recommendedName>
        <fullName evidence="7">Mechanosensitive ion channel protein</fullName>
    </recommendedName>
</protein>
<feature type="compositionally biased region" description="Polar residues" evidence="8">
    <location>
        <begin position="35"/>
        <end position="46"/>
    </location>
</feature>
<accession>A0A4Y7KQ03</accession>
<keyword evidence="12" id="KW-1185">Reference proteome</keyword>
<gene>
    <name evidence="11" type="ORF">C5167_049429</name>
</gene>
<dbReference type="Proteomes" id="UP000316621">
    <property type="component" value="Chromosome 8"/>
</dbReference>
<dbReference type="PANTHER" id="PTHR31618:SF26">
    <property type="entry name" value="MECHANOSENSITIVE ION CHANNEL PROTEIN"/>
    <property type="match status" value="1"/>
</dbReference>
<evidence type="ECO:0000256" key="6">
    <source>
        <dbReference type="ARBA" id="ARBA00023136"/>
    </source>
</evidence>
<feature type="transmembrane region" description="Helical" evidence="9">
    <location>
        <begin position="119"/>
        <end position="139"/>
    </location>
</feature>
<dbReference type="PANTHER" id="PTHR31618">
    <property type="entry name" value="MECHANOSENSITIVE ION CHANNEL PROTEIN 5"/>
    <property type="match status" value="1"/>
</dbReference>
<dbReference type="GO" id="GO:0050982">
    <property type="term" value="P:detection of mechanical stimulus"/>
    <property type="evidence" value="ECO:0007669"/>
    <property type="project" value="TreeGrafter"/>
</dbReference>
<evidence type="ECO:0000256" key="5">
    <source>
        <dbReference type="ARBA" id="ARBA00022989"/>
    </source>
</evidence>
<proteinExistence type="inferred from homology"/>
<feature type="transmembrane region" description="Helical" evidence="9">
    <location>
        <begin position="159"/>
        <end position="180"/>
    </location>
</feature>
<dbReference type="Gene3D" id="2.30.30.60">
    <property type="match status" value="1"/>
</dbReference>
<comment type="subcellular location">
    <subcellularLocation>
        <location evidence="1">Membrane</location>
        <topology evidence="1">Multi-pass membrane protein</topology>
    </subcellularLocation>
</comment>
<evidence type="ECO:0000256" key="4">
    <source>
        <dbReference type="ARBA" id="ARBA00022692"/>
    </source>
</evidence>
<feature type="transmembrane region" description="Helical" evidence="9">
    <location>
        <begin position="232"/>
        <end position="252"/>
    </location>
</feature>
<dbReference type="PIRSF" id="PIRSF017209">
    <property type="entry name" value="Memb_At2g17000_prd"/>
    <property type="match status" value="1"/>
</dbReference>
<dbReference type="GO" id="GO:0005886">
    <property type="term" value="C:plasma membrane"/>
    <property type="evidence" value="ECO:0007669"/>
    <property type="project" value="UniProtKB-UniRule"/>
</dbReference>
<organism evidence="11 12">
    <name type="scientific">Papaver somniferum</name>
    <name type="common">Opium poppy</name>
    <dbReference type="NCBI Taxonomy" id="3469"/>
    <lineage>
        <taxon>Eukaryota</taxon>
        <taxon>Viridiplantae</taxon>
        <taxon>Streptophyta</taxon>
        <taxon>Embryophyta</taxon>
        <taxon>Tracheophyta</taxon>
        <taxon>Spermatophyta</taxon>
        <taxon>Magnoliopsida</taxon>
        <taxon>Ranunculales</taxon>
        <taxon>Papaveraceae</taxon>
        <taxon>Papaveroideae</taxon>
        <taxon>Papaver</taxon>
    </lineage>
</organism>
<keyword evidence="3" id="KW-0813">Transport</keyword>
<evidence type="ECO:0000256" key="1">
    <source>
        <dbReference type="ARBA" id="ARBA00004141"/>
    </source>
</evidence>
<evidence type="ECO:0000259" key="10">
    <source>
        <dbReference type="Pfam" id="PF00924"/>
    </source>
</evidence>
<dbReference type="InterPro" id="IPR016688">
    <property type="entry name" value="MscS-like_plants/fungi"/>
</dbReference>
<dbReference type="GO" id="GO:0006820">
    <property type="term" value="P:monoatomic anion transport"/>
    <property type="evidence" value="ECO:0007669"/>
    <property type="project" value="TreeGrafter"/>
</dbReference>
<dbReference type="InterPro" id="IPR023408">
    <property type="entry name" value="MscS_beta-dom_sf"/>
</dbReference>
<dbReference type="Gramene" id="RZC73955">
    <property type="protein sequence ID" value="RZC73955"/>
    <property type="gene ID" value="C5167_049429"/>
</dbReference>
<dbReference type="OrthoDB" id="544685at2759"/>
<feature type="transmembrane region" description="Helical" evidence="9">
    <location>
        <begin position="464"/>
        <end position="484"/>
    </location>
</feature>
<evidence type="ECO:0000256" key="7">
    <source>
        <dbReference type="PIRNR" id="PIRNR017209"/>
    </source>
</evidence>
<reference evidence="11 12" key="1">
    <citation type="journal article" date="2018" name="Science">
        <title>The opium poppy genome and morphinan production.</title>
        <authorList>
            <person name="Guo L."/>
            <person name="Winzer T."/>
            <person name="Yang X."/>
            <person name="Li Y."/>
            <person name="Ning Z."/>
            <person name="He Z."/>
            <person name="Teodor R."/>
            <person name="Lu Y."/>
            <person name="Bowser T.A."/>
            <person name="Graham I.A."/>
            <person name="Ye K."/>
        </authorList>
    </citation>
    <scope>NUCLEOTIDE SEQUENCE [LARGE SCALE GENOMIC DNA]</scope>
    <source>
        <strain evidence="12">cv. HN1</strain>
        <tissue evidence="11">Leaves</tissue>
    </source>
</reference>
<dbReference type="SUPFAM" id="SSF50182">
    <property type="entry name" value="Sm-like ribonucleoproteins"/>
    <property type="match status" value="1"/>
</dbReference>
<evidence type="ECO:0000256" key="2">
    <source>
        <dbReference type="ARBA" id="ARBA00008017"/>
    </source>
</evidence>
<dbReference type="EMBL" id="CM010722">
    <property type="protein sequence ID" value="RZC73955.1"/>
    <property type="molecule type" value="Genomic_DNA"/>
</dbReference>
<feature type="transmembrane region" description="Helical" evidence="9">
    <location>
        <begin position="192"/>
        <end position="212"/>
    </location>
</feature>
<keyword evidence="4 9" id="KW-0812">Transmembrane</keyword>
<comment type="similarity">
    <text evidence="2 7">Belongs to the MscS (TC 1.A.23) family.</text>
</comment>
<sequence length="692" mass="79513">MQNTQKGKPIADQVVLQMEQQKTPRYTAETDVCSHPNSPSTQQTPRTLRRLNFSKPKSRFAEVNYPHPTKSPMYRETEGIDSANNSSSDDDDENEIWHREHEEERDHFRKNNKRCGWKIIAEWILFVVITTALVCSLTVKSLKDQTKWGLETWKWCLMIMVIFSGRLFSGWVIAIIVFFIEKNFMLREKVLYFVYGLSKSFQNCIWLALVLLSWSLMFSPDVQKNNEIFKKVFRALIAVLVGATIWLIKTVLVKILASSFHVATFFDRMKESVFYHYILDSLSGPARGEIDQTVPAKRKIFGPSRSMPTNLKDGEKVPGGIGGSRKIDIERLRKLSRQSTASAWSVRRLVNYVMYSGLSTISRTVDNFETSEITSEWEARVTAQRVFKHVAKPDAKYILEEDLLRFLRREDIRTILPFFDGAVETGQIKKSAFRNWVVQAYIERRALAHSLNDTKTAVEQLHKLASALVSVLIAVVIVLVMGLATSKVILVITSQLLLVGFMFQNTCKTIFESVVFVFVMHPFDVGDRCKIDGVMMIVEEMNILTTVFLKIDMEKVYYPNSVLSTKPISNYYRSPDMLDYVDFMINSSTSSEKINLLKKDIQTFIENKPKHWAPKHALLVKEISTLNKLDMSLLVTHTQNHQNFLERNLRRAELILELKKIFETLGIKYQLLPQQVHLTHVSTANGGAPTQL</sequence>
<keyword evidence="6 7" id="KW-0472">Membrane</keyword>
<name>A0A4Y7KQ03_PAPSO</name>
<evidence type="ECO:0000256" key="8">
    <source>
        <dbReference type="SAM" id="MobiDB-lite"/>
    </source>
</evidence>
<evidence type="ECO:0000313" key="11">
    <source>
        <dbReference type="EMBL" id="RZC73955.1"/>
    </source>
</evidence>
<dbReference type="GO" id="GO:0008381">
    <property type="term" value="F:mechanosensitive monoatomic ion channel activity"/>
    <property type="evidence" value="ECO:0007669"/>
    <property type="project" value="TreeGrafter"/>
</dbReference>
<evidence type="ECO:0000313" key="12">
    <source>
        <dbReference type="Proteomes" id="UP000316621"/>
    </source>
</evidence>
<evidence type="ECO:0000256" key="3">
    <source>
        <dbReference type="ARBA" id="ARBA00022448"/>
    </source>
</evidence>
<dbReference type="FunFam" id="2.30.30.60:FF:000003">
    <property type="entry name" value="Predicted mechanosensitive ion channel"/>
    <property type="match status" value="1"/>
</dbReference>
<feature type="domain" description="Mechanosensitive ion channel MscS" evidence="10">
    <location>
        <begin position="515"/>
        <end position="572"/>
    </location>
</feature>
<dbReference type="Pfam" id="PF00924">
    <property type="entry name" value="MS_channel_2nd"/>
    <property type="match status" value="1"/>
</dbReference>
<dbReference type="InterPro" id="IPR006685">
    <property type="entry name" value="MscS_channel_2nd"/>
</dbReference>
<feature type="region of interest" description="Disordered" evidence="8">
    <location>
        <begin position="25"/>
        <end position="95"/>
    </location>
</feature>
<dbReference type="InterPro" id="IPR010920">
    <property type="entry name" value="LSM_dom_sf"/>
</dbReference>
<evidence type="ECO:0000256" key="9">
    <source>
        <dbReference type="SAM" id="Phobius"/>
    </source>
</evidence>
<dbReference type="AlphaFoldDB" id="A0A4Y7KQ03"/>
<dbReference type="STRING" id="3469.A0A4Y7KQ03"/>
<dbReference type="OMA" id="WHREHEE"/>